<evidence type="ECO:0000313" key="6">
    <source>
        <dbReference type="Proteomes" id="UP000325113"/>
    </source>
</evidence>
<sequence length="247" mass="27035">MAAASSSLLAQALTTSCSVEIRKGMSFDLTPLRRGEVTANGVYVADSSSMYADDGFCYSLSNQTKYGWQFASYDERFPSRGVTISYVGGSSDGCYDKNWNPVKRAINLKLRCSADADTHNIGDDELVVERESCTYDLYLESLYGCPTQCIKGNTLCNGQGVCGYDNDAQKARCFCNTGFEGDDCLTVTQPSSGMSIETVFLIIMVILLTVAMFAAGYMVYRLRRLTIDPAAYAELSHRFNELGMVTG</sequence>
<evidence type="ECO:0000256" key="2">
    <source>
        <dbReference type="ARBA" id="ARBA00023157"/>
    </source>
</evidence>
<dbReference type="PROSITE" id="PS01186">
    <property type="entry name" value="EGF_2"/>
    <property type="match status" value="1"/>
</dbReference>
<evidence type="ECO:0000256" key="1">
    <source>
        <dbReference type="ARBA" id="ARBA00022729"/>
    </source>
</evidence>
<keyword evidence="2" id="KW-1015">Disulfide bond</keyword>
<name>A0A5A8DJ89_CAFRO</name>
<accession>A0A5A8DJ89</accession>
<organism evidence="5 6">
    <name type="scientific">Cafeteria roenbergensis</name>
    <name type="common">Marine flagellate</name>
    <dbReference type="NCBI Taxonomy" id="33653"/>
    <lineage>
        <taxon>Eukaryota</taxon>
        <taxon>Sar</taxon>
        <taxon>Stramenopiles</taxon>
        <taxon>Bigyra</taxon>
        <taxon>Opalozoa</taxon>
        <taxon>Bicosoecida</taxon>
        <taxon>Cafeteriaceae</taxon>
        <taxon>Cafeteria</taxon>
    </lineage>
</organism>
<dbReference type="InterPro" id="IPR009011">
    <property type="entry name" value="Man6P_isomerase_rcpt-bd_dom_sf"/>
</dbReference>
<keyword evidence="3" id="KW-0812">Transmembrane</keyword>
<dbReference type="Proteomes" id="UP000325113">
    <property type="component" value="Unassembled WGS sequence"/>
</dbReference>
<evidence type="ECO:0000313" key="5">
    <source>
        <dbReference type="EMBL" id="KAA0164714.1"/>
    </source>
</evidence>
<feature type="transmembrane region" description="Helical" evidence="3">
    <location>
        <begin position="199"/>
        <end position="220"/>
    </location>
</feature>
<keyword evidence="1" id="KW-0732">Signal</keyword>
<dbReference type="Gene3D" id="2.70.130.10">
    <property type="entry name" value="Mannose-6-phosphate receptor binding domain"/>
    <property type="match status" value="1"/>
</dbReference>
<feature type="domain" description="MRH" evidence="4">
    <location>
        <begin position="15"/>
        <end position="147"/>
    </location>
</feature>
<gene>
    <name evidence="5" type="ORF">FNF31_02252</name>
</gene>
<evidence type="ECO:0000259" key="4">
    <source>
        <dbReference type="PROSITE" id="PS51914"/>
    </source>
</evidence>
<dbReference type="SUPFAM" id="SSF50911">
    <property type="entry name" value="Mannose 6-phosphate receptor domain"/>
    <property type="match status" value="1"/>
</dbReference>
<evidence type="ECO:0000256" key="3">
    <source>
        <dbReference type="SAM" id="Phobius"/>
    </source>
</evidence>
<reference evidence="5 6" key="1">
    <citation type="submission" date="2019-07" db="EMBL/GenBank/DDBJ databases">
        <title>Genomes of Cafeteria roenbergensis.</title>
        <authorList>
            <person name="Fischer M.G."/>
            <person name="Hackl T."/>
            <person name="Roman M."/>
        </authorList>
    </citation>
    <scope>NUCLEOTIDE SEQUENCE [LARGE SCALE GENOMIC DNA]</scope>
    <source>
        <strain evidence="5 6">Cflag</strain>
    </source>
</reference>
<dbReference type="PROSITE" id="PS00022">
    <property type="entry name" value="EGF_1"/>
    <property type="match status" value="1"/>
</dbReference>
<dbReference type="EMBL" id="VLTM01000016">
    <property type="protein sequence ID" value="KAA0164714.1"/>
    <property type="molecule type" value="Genomic_DNA"/>
</dbReference>
<protein>
    <recommendedName>
        <fullName evidence="4">MRH domain-containing protein</fullName>
    </recommendedName>
</protein>
<comment type="caution">
    <text evidence="5">The sequence shown here is derived from an EMBL/GenBank/DDBJ whole genome shotgun (WGS) entry which is preliminary data.</text>
</comment>
<dbReference type="AlphaFoldDB" id="A0A5A8DJ89"/>
<dbReference type="InterPro" id="IPR044865">
    <property type="entry name" value="MRH_dom"/>
</dbReference>
<proteinExistence type="predicted"/>
<keyword evidence="3" id="KW-1133">Transmembrane helix</keyword>
<keyword evidence="3" id="KW-0472">Membrane</keyword>
<dbReference type="PROSITE" id="PS51914">
    <property type="entry name" value="MRH"/>
    <property type="match status" value="1"/>
</dbReference>
<dbReference type="InterPro" id="IPR000742">
    <property type="entry name" value="EGF"/>
</dbReference>